<evidence type="ECO:0000256" key="1">
    <source>
        <dbReference type="SAM" id="MobiDB-lite"/>
    </source>
</evidence>
<dbReference type="AlphaFoldDB" id="D0WC83"/>
<sequence>MPSETPRLPIRRHSRATSRRVRCRVGCRVGFSPPIPPYPPTPPMSPIPPIPPHQRFSANRRDSAVSVFGGNG</sequence>
<feature type="compositionally biased region" description="Pro residues" evidence="1">
    <location>
        <begin position="33"/>
        <end position="52"/>
    </location>
</feature>
<dbReference type="Proteomes" id="UP000003843">
    <property type="component" value="Unassembled WGS sequence"/>
</dbReference>
<evidence type="ECO:0000313" key="2">
    <source>
        <dbReference type="EMBL" id="EEZ74786.1"/>
    </source>
</evidence>
<evidence type="ECO:0000313" key="3">
    <source>
        <dbReference type="Proteomes" id="UP000003843"/>
    </source>
</evidence>
<feature type="compositionally biased region" description="Basic residues" evidence="1">
    <location>
        <begin position="9"/>
        <end position="25"/>
    </location>
</feature>
<feature type="region of interest" description="Disordered" evidence="1">
    <location>
        <begin position="1"/>
        <end position="53"/>
    </location>
</feature>
<accession>D0WC83</accession>
<reference evidence="2 3" key="1">
    <citation type="submission" date="2009-10" db="EMBL/GenBank/DDBJ databases">
        <authorList>
            <person name="Weinstock G."/>
            <person name="Sodergren E."/>
            <person name="Clifton S."/>
            <person name="Fulton L."/>
            <person name="Fulton B."/>
            <person name="Courtney L."/>
            <person name="Fronick C."/>
            <person name="Harrison M."/>
            <person name="Strong C."/>
            <person name="Farmer C."/>
            <person name="Delahaunty K."/>
            <person name="Markovic C."/>
            <person name="Hall O."/>
            <person name="Minx P."/>
            <person name="Tomlinson C."/>
            <person name="Mitreva M."/>
            <person name="Nelson J."/>
            <person name="Hou S."/>
            <person name="Wollam A."/>
            <person name="Pepin K.H."/>
            <person name="Johnson M."/>
            <person name="Bhonagiri V."/>
            <person name="Nash W.E."/>
            <person name="Warren W."/>
            <person name="Chinwalla A."/>
            <person name="Mardis E.R."/>
            <person name="Wilson R.K."/>
        </authorList>
    </citation>
    <scope>NUCLEOTIDE SEQUENCE [LARGE SCALE GENOMIC DNA]</scope>
    <source>
        <strain evidence="2 3">ATCC 23970</strain>
    </source>
</reference>
<protein>
    <submittedName>
        <fullName evidence="2">Uncharacterized protein</fullName>
    </submittedName>
</protein>
<organism evidence="2 3">
    <name type="scientific">Neisseria lactamica ATCC 23970</name>
    <dbReference type="NCBI Taxonomy" id="546265"/>
    <lineage>
        <taxon>Bacteria</taxon>
        <taxon>Pseudomonadati</taxon>
        <taxon>Pseudomonadota</taxon>
        <taxon>Betaproteobacteria</taxon>
        <taxon>Neisseriales</taxon>
        <taxon>Neisseriaceae</taxon>
        <taxon>Neisseria</taxon>
    </lineage>
</organism>
<comment type="caution">
    <text evidence="2">The sequence shown here is derived from an EMBL/GenBank/DDBJ whole genome shotgun (WGS) entry which is preliminary data.</text>
</comment>
<name>D0WC83_NEILA</name>
<proteinExistence type="predicted"/>
<gene>
    <name evidence="2" type="ORF">NEILACOT_05163</name>
</gene>
<dbReference type="EMBL" id="ACEQ02000030">
    <property type="protein sequence ID" value="EEZ74786.1"/>
    <property type="molecule type" value="Genomic_DNA"/>
</dbReference>